<evidence type="ECO:0000256" key="2">
    <source>
        <dbReference type="ARBA" id="ARBA00022512"/>
    </source>
</evidence>
<feature type="compositionally biased region" description="Gly residues" evidence="8">
    <location>
        <begin position="100"/>
        <end position="110"/>
    </location>
</feature>
<evidence type="ECO:0000256" key="6">
    <source>
        <dbReference type="ARBA" id="ARBA00023087"/>
    </source>
</evidence>
<evidence type="ECO:0000256" key="9">
    <source>
        <dbReference type="SAM" id="SignalP"/>
    </source>
</evidence>
<evidence type="ECO:0000256" key="3">
    <source>
        <dbReference type="ARBA" id="ARBA00022525"/>
    </source>
</evidence>
<dbReference type="EMBL" id="SZNQ01000001">
    <property type="protein sequence ID" value="TKT00860.1"/>
    <property type="molecule type" value="Genomic_DNA"/>
</dbReference>
<reference evidence="11 12" key="1">
    <citation type="submission" date="2019-04" db="EMBL/GenBank/DDBJ databases">
        <title>Streptomyces lasaliensis sp. nov., an Actinomycete isolated from soil which produces the polyether antibiotic lasalocid.</title>
        <authorList>
            <person name="Erwin G."/>
            <person name="Haber C."/>
        </authorList>
    </citation>
    <scope>NUCLEOTIDE SEQUENCE [LARGE SCALE GENOMIC DNA]</scope>
    <source>
        <strain evidence="11 12">X-537</strain>
    </source>
</reference>
<evidence type="ECO:0000256" key="1">
    <source>
        <dbReference type="ARBA" id="ARBA00004191"/>
    </source>
</evidence>
<evidence type="ECO:0000256" key="8">
    <source>
        <dbReference type="SAM" id="MobiDB-lite"/>
    </source>
</evidence>
<keyword evidence="5" id="KW-0130">Cell adhesion</keyword>
<gene>
    <name evidence="11" type="ORF">E4U91_12515</name>
</gene>
<evidence type="ECO:0000256" key="7">
    <source>
        <dbReference type="PROSITE-ProRule" id="PRU01232"/>
    </source>
</evidence>
<comment type="caution">
    <text evidence="11">The sequence shown here is derived from an EMBL/GenBank/DDBJ whole genome shotgun (WGS) entry which is preliminary data.</text>
</comment>
<dbReference type="AlphaFoldDB" id="A0A4U5WGQ1"/>
<keyword evidence="3" id="KW-0964">Secreted</keyword>
<feature type="chain" id="PRO_5020753824" evidence="9">
    <location>
        <begin position="28"/>
        <end position="110"/>
    </location>
</feature>
<dbReference type="Pfam" id="PF03777">
    <property type="entry name" value="ChpA-C"/>
    <property type="match status" value="1"/>
</dbReference>
<dbReference type="RefSeq" id="WP_137306923.1">
    <property type="nucleotide sequence ID" value="NZ_SZNQ01000001.1"/>
</dbReference>
<feature type="domain" description="Chaplin" evidence="10">
    <location>
        <begin position="38"/>
        <end position="78"/>
    </location>
</feature>
<dbReference type="Proteomes" id="UP000305929">
    <property type="component" value="Unassembled WGS sequence"/>
</dbReference>
<evidence type="ECO:0000313" key="11">
    <source>
        <dbReference type="EMBL" id="TKT00860.1"/>
    </source>
</evidence>
<evidence type="ECO:0000256" key="4">
    <source>
        <dbReference type="ARBA" id="ARBA00022729"/>
    </source>
</evidence>
<keyword evidence="4 9" id="KW-0732">Signal</keyword>
<dbReference type="GO" id="GO:0007155">
    <property type="term" value="P:cell adhesion"/>
    <property type="evidence" value="ECO:0007669"/>
    <property type="project" value="UniProtKB-KW"/>
</dbReference>
<keyword evidence="2" id="KW-0134">Cell wall</keyword>
<feature type="region of interest" description="Disordered" evidence="8">
    <location>
        <begin position="78"/>
        <end position="110"/>
    </location>
</feature>
<name>A0A4U5WGQ1_STRLS</name>
<accession>A0A4U5WGQ1</accession>
<evidence type="ECO:0000256" key="5">
    <source>
        <dbReference type="ARBA" id="ARBA00022889"/>
    </source>
</evidence>
<sequence length="110" mass="10495">MSRIAKAAVVALGAGAVVLSGTGLAMADADAGGAAVGSPGVISGNVIQVPIHVPINLCGNTINVVGLLNPAFGNTCANISDDKGDEGHDKDGHGRHGGGKHGGGSQGYGG</sequence>
<proteinExistence type="predicted"/>
<keyword evidence="6 7" id="KW-0034">Amyloid</keyword>
<evidence type="ECO:0000259" key="10">
    <source>
        <dbReference type="PROSITE" id="PS51884"/>
    </source>
</evidence>
<dbReference type="PROSITE" id="PS51884">
    <property type="entry name" value="CHAPLIN"/>
    <property type="match status" value="1"/>
</dbReference>
<dbReference type="InterPro" id="IPR005528">
    <property type="entry name" value="ChpA-H"/>
</dbReference>
<evidence type="ECO:0000313" key="12">
    <source>
        <dbReference type="Proteomes" id="UP000305929"/>
    </source>
</evidence>
<feature type="compositionally biased region" description="Basic and acidic residues" evidence="8">
    <location>
        <begin position="80"/>
        <end position="94"/>
    </location>
</feature>
<feature type="signal peptide" evidence="9">
    <location>
        <begin position="1"/>
        <end position="27"/>
    </location>
</feature>
<dbReference type="OrthoDB" id="3544424at2"/>
<keyword evidence="12" id="KW-1185">Reference proteome</keyword>
<organism evidence="11 12">
    <name type="scientific">Streptomyces lasalocidi</name>
    <name type="common">Streptomyces lasaliensis</name>
    <dbReference type="NCBI Taxonomy" id="324833"/>
    <lineage>
        <taxon>Bacteria</taxon>
        <taxon>Bacillati</taxon>
        <taxon>Actinomycetota</taxon>
        <taxon>Actinomycetes</taxon>
        <taxon>Kitasatosporales</taxon>
        <taxon>Streptomycetaceae</taxon>
        <taxon>Streptomyces</taxon>
    </lineage>
</organism>
<comment type="subcellular location">
    <subcellularLocation>
        <location evidence="1">Secreted</location>
        <location evidence="1">Cell wall</location>
    </subcellularLocation>
</comment>
<protein>
    <submittedName>
        <fullName evidence="11">Chaplin</fullName>
    </submittedName>
</protein>